<evidence type="ECO:0000313" key="5">
    <source>
        <dbReference type="Proteomes" id="UP000293360"/>
    </source>
</evidence>
<comment type="similarity">
    <text evidence="1">Belongs to the glycosyl hydrolase 25 family.</text>
</comment>
<dbReference type="GO" id="GO:0007165">
    <property type="term" value="P:signal transduction"/>
    <property type="evidence" value="ECO:0007669"/>
    <property type="project" value="TreeGrafter"/>
</dbReference>
<dbReference type="GO" id="GO:0016998">
    <property type="term" value="P:cell wall macromolecule catabolic process"/>
    <property type="evidence" value="ECO:0007669"/>
    <property type="project" value="InterPro"/>
</dbReference>
<dbReference type="AlphaFoldDB" id="A0A4Q4TMG4"/>
<evidence type="ECO:0000256" key="2">
    <source>
        <dbReference type="ARBA" id="ARBA00022729"/>
    </source>
</evidence>
<evidence type="ECO:0000256" key="1">
    <source>
        <dbReference type="ARBA" id="ARBA00010646"/>
    </source>
</evidence>
<protein>
    <submittedName>
        <fullName evidence="4">Uncharacterized protein</fullName>
    </submittedName>
</protein>
<dbReference type="OrthoDB" id="2251794at2759"/>
<keyword evidence="2 3" id="KW-0732">Signal</keyword>
<dbReference type="GO" id="GO:0009253">
    <property type="term" value="P:peptidoglycan catabolic process"/>
    <property type="evidence" value="ECO:0007669"/>
    <property type="project" value="InterPro"/>
</dbReference>
<keyword evidence="5" id="KW-1185">Reference proteome</keyword>
<dbReference type="Gene3D" id="3.20.20.80">
    <property type="entry name" value="Glycosidases"/>
    <property type="match status" value="1"/>
</dbReference>
<comment type="caution">
    <text evidence="4">The sequence shown here is derived from an EMBL/GenBank/DDBJ whole genome shotgun (WGS) entry which is preliminary data.</text>
</comment>
<dbReference type="STRING" id="155417.A0A4Q4TMG4"/>
<feature type="chain" id="PRO_5020281377" evidence="3">
    <location>
        <begin position="19"/>
        <end position="292"/>
    </location>
</feature>
<sequence length="292" mass="31050">MKSPSLLSLLMTVTLVANESSWDLALVSPQALAEPSQFQDTVQGAQATNVVSRWDATRRMVAGRDSSIRCCVSGGGGESGIAAIDISVGQSNSFWSCARNSAEKVIIRGYRQACGSGGGVDTALLGSYNAARSAGFTNIDIYFFPCTGTQPTGVACKSPQTQVSEIESYISRNGMQIGRIWLDIEPTSGECNAWNLGASANTALARQYASIIRASSYNWGIYANGNQWSGMFGSRSADIASDLPLWAVQFDRTPGVNTVTTFMGGWTTAYAKQYWLDTTLCGGGVDLNSFLG</sequence>
<dbReference type="PROSITE" id="PS51904">
    <property type="entry name" value="GLYCOSYL_HYDROL_F25_2"/>
    <property type="match status" value="1"/>
</dbReference>
<dbReference type="EMBL" id="QJNU01000079">
    <property type="protein sequence ID" value="RYP07858.1"/>
    <property type="molecule type" value="Genomic_DNA"/>
</dbReference>
<dbReference type="InterPro" id="IPR051595">
    <property type="entry name" value="GH25_Enzymes"/>
</dbReference>
<organism evidence="4 5">
    <name type="scientific">Monosporascus ibericus</name>
    <dbReference type="NCBI Taxonomy" id="155417"/>
    <lineage>
        <taxon>Eukaryota</taxon>
        <taxon>Fungi</taxon>
        <taxon>Dikarya</taxon>
        <taxon>Ascomycota</taxon>
        <taxon>Pezizomycotina</taxon>
        <taxon>Sordariomycetes</taxon>
        <taxon>Xylariomycetidae</taxon>
        <taxon>Xylariales</taxon>
        <taxon>Xylariales incertae sedis</taxon>
        <taxon>Monosporascus</taxon>
    </lineage>
</organism>
<reference evidence="4 5" key="1">
    <citation type="submission" date="2018-06" db="EMBL/GenBank/DDBJ databases">
        <title>Complete Genomes of Monosporascus.</title>
        <authorList>
            <person name="Robinson A.J."/>
            <person name="Natvig D.O."/>
        </authorList>
    </citation>
    <scope>NUCLEOTIDE SEQUENCE [LARGE SCALE GENOMIC DNA]</scope>
    <source>
        <strain evidence="4 5">CBS 110550</strain>
    </source>
</reference>
<dbReference type="InterPro" id="IPR002053">
    <property type="entry name" value="Glyco_hydro_25"/>
</dbReference>
<dbReference type="GO" id="GO:0003796">
    <property type="term" value="F:lysozyme activity"/>
    <property type="evidence" value="ECO:0007669"/>
    <property type="project" value="InterPro"/>
</dbReference>
<evidence type="ECO:0000256" key="3">
    <source>
        <dbReference type="SAM" id="SignalP"/>
    </source>
</evidence>
<evidence type="ECO:0000313" key="4">
    <source>
        <dbReference type="EMBL" id="RYP07858.1"/>
    </source>
</evidence>
<dbReference type="Proteomes" id="UP000293360">
    <property type="component" value="Unassembled WGS sequence"/>
</dbReference>
<dbReference type="PANTHER" id="PTHR23208:SF36">
    <property type="entry name" value="LYSOZYME-RELATED"/>
    <property type="match status" value="1"/>
</dbReference>
<gene>
    <name evidence="4" type="ORF">DL764_002224</name>
</gene>
<feature type="signal peptide" evidence="3">
    <location>
        <begin position="1"/>
        <end position="18"/>
    </location>
</feature>
<dbReference type="PANTHER" id="PTHR23208">
    <property type="entry name" value="LYSOZYME PROTEIN"/>
    <property type="match status" value="1"/>
</dbReference>
<dbReference type="InterPro" id="IPR017853">
    <property type="entry name" value="GH"/>
</dbReference>
<proteinExistence type="inferred from homology"/>
<dbReference type="SUPFAM" id="SSF51445">
    <property type="entry name" value="(Trans)glycosidases"/>
    <property type="match status" value="1"/>
</dbReference>
<name>A0A4Q4TMG4_9PEZI</name>
<accession>A0A4Q4TMG4</accession>